<feature type="compositionally biased region" description="Polar residues" evidence="1">
    <location>
        <begin position="158"/>
        <end position="167"/>
    </location>
</feature>
<proteinExistence type="predicted"/>
<dbReference type="GO" id="GO:0000460">
    <property type="term" value="P:maturation of 5.8S rRNA"/>
    <property type="evidence" value="ECO:0007669"/>
    <property type="project" value="TreeGrafter"/>
</dbReference>
<dbReference type="InterPro" id="IPR019324">
    <property type="entry name" value="MPP6"/>
</dbReference>
<dbReference type="PANTHER" id="PTHR13582">
    <property type="entry name" value="M-PHASE PHOSPHOPROTEIN 6"/>
    <property type="match status" value="1"/>
</dbReference>
<feature type="compositionally biased region" description="Polar residues" evidence="1">
    <location>
        <begin position="92"/>
        <end position="113"/>
    </location>
</feature>
<evidence type="ECO:0000313" key="2">
    <source>
        <dbReference type="EMBL" id="KAE9616598.1"/>
    </source>
</evidence>
<keyword evidence="3" id="KW-1185">Reference proteome</keyword>
<feature type="region of interest" description="Disordered" evidence="1">
    <location>
        <begin position="75"/>
        <end position="190"/>
    </location>
</feature>
<evidence type="ECO:0000256" key="1">
    <source>
        <dbReference type="SAM" id="MobiDB-lite"/>
    </source>
</evidence>
<dbReference type="Proteomes" id="UP000447434">
    <property type="component" value="Chromosome 3"/>
</dbReference>
<name>A0A6A4QQK1_LUPAL</name>
<reference evidence="3" key="1">
    <citation type="journal article" date="2020" name="Nat. Commun.">
        <title>Genome sequence of the cluster root forming white lupin.</title>
        <authorList>
            <person name="Hufnagel B."/>
            <person name="Marques A."/>
            <person name="Soriano A."/>
            <person name="Marques L."/>
            <person name="Divol F."/>
            <person name="Doumas P."/>
            <person name="Sallet E."/>
            <person name="Mancinotti D."/>
            <person name="Carrere S."/>
            <person name="Marande W."/>
            <person name="Arribat S."/>
            <person name="Keller J."/>
            <person name="Huneau C."/>
            <person name="Blein T."/>
            <person name="Aime D."/>
            <person name="Laguerre M."/>
            <person name="Taylor J."/>
            <person name="Schubert V."/>
            <person name="Nelson M."/>
            <person name="Geu-Flores F."/>
            <person name="Crespi M."/>
            <person name="Gallardo-Guerrero K."/>
            <person name="Delaux P.-M."/>
            <person name="Salse J."/>
            <person name="Berges H."/>
            <person name="Guyot R."/>
            <person name="Gouzy J."/>
            <person name="Peret B."/>
        </authorList>
    </citation>
    <scope>NUCLEOTIDE SEQUENCE [LARGE SCALE GENOMIC DNA]</scope>
    <source>
        <strain evidence="3">cv. Amiga</strain>
    </source>
</reference>
<dbReference type="PANTHER" id="PTHR13582:SF0">
    <property type="entry name" value="M-PHASE PHOSPHOPROTEIN 6"/>
    <property type="match status" value="1"/>
</dbReference>
<dbReference type="AlphaFoldDB" id="A0A6A4QQK1"/>
<dbReference type="EMBL" id="WOCE01000003">
    <property type="protein sequence ID" value="KAE9616598.1"/>
    <property type="molecule type" value="Genomic_DNA"/>
</dbReference>
<evidence type="ECO:0000313" key="3">
    <source>
        <dbReference type="Proteomes" id="UP000447434"/>
    </source>
</evidence>
<comment type="caution">
    <text evidence="2">The sequence shown here is derived from an EMBL/GenBank/DDBJ whole genome shotgun (WGS) entry which is preliminary data.</text>
</comment>
<dbReference type="OrthoDB" id="2019850at2759"/>
<accession>A0A6A4QQK1</accession>
<protein>
    <submittedName>
        <fullName evidence="2">Putative M-phase phosphoprotein</fullName>
    </submittedName>
</protein>
<sequence length="190" mass="21166">MAKREISSTLKNLKFMQRAALREEKAKKEEDEVIVKPDTNFPTTPTITKKCVVIVEGDPCPGAVKGRMSFQSFNPSIDKLHEEDAKVGQPAPKTTVSKNQSENVSFRWENSSGVEGPESANVGKRSHEVNGNVKRKQVEVVGEEQYPNKSPKDDQGNRHSSQKNSLGSFKKPNGDKLDWNVLRPSKCQTD</sequence>
<gene>
    <name evidence="2" type="ORF">Lalb_Chr03g0026531</name>
</gene>
<organism evidence="2 3">
    <name type="scientific">Lupinus albus</name>
    <name type="common">White lupine</name>
    <name type="synonym">Lupinus termis</name>
    <dbReference type="NCBI Taxonomy" id="3870"/>
    <lineage>
        <taxon>Eukaryota</taxon>
        <taxon>Viridiplantae</taxon>
        <taxon>Streptophyta</taxon>
        <taxon>Embryophyta</taxon>
        <taxon>Tracheophyta</taxon>
        <taxon>Spermatophyta</taxon>
        <taxon>Magnoliopsida</taxon>
        <taxon>eudicotyledons</taxon>
        <taxon>Gunneridae</taxon>
        <taxon>Pentapetalae</taxon>
        <taxon>rosids</taxon>
        <taxon>fabids</taxon>
        <taxon>Fabales</taxon>
        <taxon>Fabaceae</taxon>
        <taxon>Papilionoideae</taxon>
        <taxon>50 kb inversion clade</taxon>
        <taxon>genistoids sensu lato</taxon>
        <taxon>core genistoids</taxon>
        <taxon>Genisteae</taxon>
        <taxon>Lupinus</taxon>
    </lineage>
</organism>
<dbReference type="Pfam" id="PF10175">
    <property type="entry name" value="MPP6"/>
    <property type="match status" value="1"/>
</dbReference>